<protein>
    <submittedName>
        <fullName evidence="2">DUF805 domain-containing protein</fullName>
    </submittedName>
</protein>
<keyword evidence="3" id="KW-1185">Reference proteome</keyword>
<dbReference type="Proteomes" id="UP000500741">
    <property type="component" value="Chromosome"/>
</dbReference>
<keyword evidence="1" id="KW-0812">Transmembrane</keyword>
<organism evidence="2 3">
    <name type="scientific">Weissella coleopterorum</name>
    <dbReference type="NCBI Taxonomy" id="2714949"/>
    <lineage>
        <taxon>Bacteria</taxon>
        <taxon>Bacillati</taxon>
        <taxon>Bacillota</taxon>
        <taxon>Bacilli</taxon>
        <taxon>Lactobacillales</taxon>
        <taxon>Lactobacillaceae</taxon>
        <taxon>Weissella</taxon>
    </lineage>
</organism>
<keyword evidence="1" id="KW-0472">Membrane</keyword>
<evidence type="ECO:0000256" key="1">
    <source>
        <dbReference type="SAM" id="Phobius"/>
    </source>
</evidence>
<proteinExistence type="predicted"/>
<dbReference type="AlphaFoldDB" id="A0A6G8AZH7"/>
<dbReference type="Pfam" id="PF05656">
    <property type="entry name" value="DUF805"/>
    <property type="match status" value="1"/>
</dbReference>
<evidence type="ECO:0000313" key="3">
    <source>
        <dbReference type="Proteomes" id="UP000500741"/>
    </source>
</evidence>
<dbReference type="PANTHER" id="PTHR34980">
    <property type="entry name" value="INNER MEMBRANE PROTEIN-RELATED-RELATED"/>
    <property type="match status" value="1"/>
</dbReference>
<reference evidence="2 3" key="1">
    <citation type="submission" date="2020-03" db="EMBL/GenBank/DDBJ databases">
        <title>Weissella sp. nov., isolated from Cybister lewisianus.</title>
        <authorList>
            <person name="Hyun D.-W."/>
            <person name="Bae J.-W."/>
        </authorList>
    </citation>
    <scope>NUCLEOTIDE SEQUENCE [LARGE SCALE GENOMIC DNA]</scope>
    <source>
        <strain evidence="2 3">HDW19</strain>
    </source>
</reference>
<accession>A0A6G8AZH7</accession>
<dbReference type="PANTHER" id="PTHR34980:SF2">
    <property type="entry name" value="INNER MEMBRANE PROTEIN YHAH-RELATED"/>
    <property type="match status" value="1"/>
</dbReference>
<sequence>MWNEYVKFWKKYVDFKGRSSRSEYWFASLFNSVVILILSTLILSTTIQMPVVSGIMPRLVSIFIVLLIWDLATLLPNLAIIVRRLRDGGFPWGFVFFLLIPYVGPLVILIFMFMPTKIQTGMSSELNERGLNQSLGAPDQLGNSLRENADHVSQMNDDDTDKEQIIELKYDDLPLMDDEPAKLVDERRILDQDDKGY</sequence>
<dbReference type="RefSeq" id="WP_166009902.1">
    <property type="nucleotide sequence ID" value="NZ_CP049888.1"/>
</dbReference>
<feature type="transmembrane region" description="Helical" evidence="1">
    <location>
        <begin position="59"/>
        <end position="82"/>
    </location>
</feature>
<dbReference type="GO" id="GO:0005886">
    <property type="term" value="C:plasma membrane"/>
    <property type="evidence" value="ECO:0007669"/>
    <property type="project" value="TreeGrafter"/>
</dbReference>
<feature type="transmembrane region" description="Helical" evidence="1">
    <location>
        <begin position="24"/>
        <end position="47"/>
    </location>
</feature>
<gene>
    <name evidence="2" type="ORF">G7084_02940</name>
</gene>
<feature type="transmembrane region" description="Helical" evidence="1">
    <location>
        <begin position="94"/>
        <end position="114"/>
    </location>
</feature>
<name>A0A6G8AZH7_9LACO</name>
<dbReference type="EMBL" id="CP049888">
    <property type="protein sequence ID" value="QIL50365.1"/>
    <property type="molecule type" value="Genomic_DNA"/>
</dbReference>
<evidence type="ECO:0000313" key="2">
    <source>
        <dbReference type="EMBL" id="QIL50365.1"/>
    </source>
</evidence>
<dbReference type="InterPro" id="IPR008523">
    <property type="entry name" value="DUF805"/>
</dbReference>
<dbReference type="KEGG" id="wco:G7084_02940"/>
<keyword evidence="1" id="KW-1133">Transmembrane helix</keyword>